<evidence type="ECO:0000313" key="3">
    <source>
        <dbReference type="Proteomes" id="UP000245764"/>
    </source>
</evidence>
<protein>
    <submittedName>
        <fullName evidence="2">Uncharacterized protein</fullName>
    </submittedName>
</protein>
<keyword evidence="1" id="KW-0472">Membrane</keyword>
<organism evidence="2 3">
    <name type="scientific">Zymoseptoria tritici ST99CH_1E4</name>
    <dbReference type="NCBI Taxonomy" id="1276532"/>
    <lineage>
        <taxon>Eukaryota</taxon>
        <taxon>Fungi</taxon>
        <taxon>Dikarya</taxon>
        <taxon>Ascomycota</taxon>
        <taxon>Pezizomycotina</taxon>
        <taxon>Dothideomycetes</taxon>
        <taxon>Dothideomycetidae</taxon>
        <taxon>Mycosphaerellales</taxon>
        <taxon>Mycosphaerellaceae</taxon>
        <taxon>Zymoseptoria</taxon>
    </lineage>
</organism>
<proteinExistence type="predicted"/>
<name>A0A2H1H5I9_ZYMTR</name>
<reference evidence="3" key="1">
    <citation type="submission" date="2017-05" db="EMBL/GenBank/DDBJ databases">
        <authorList>
            <person name="Song R."/>
            <person name="Chenine A.L."/>
            <person name="Ruprecht R.M."/>
        </authorList>
    </citation>
    <scope>NUCLEOTIDE SEQUENCE [LARGE SCALE GENOMIC DNA]</scope>
</reference>
<dbReference type="AlphaFoldDB" id="A0A2H1H5I9"/>
<dbReference type="EMBL" id="LT854264">
    <property type="protein sequence ID" value="SMR61062.1"/>
    <property type="molecule type" value="Genomic_DNA"/>
</dbReference>
<evidence type="ECO:0000256" key="1">
    <source>
        <dbReference type="SAM" id="Phobius"/>
    </source>
</evidence>
<accession>A0A2H1H5I9</accession>
<sequence length="101" mass="11535">MFLLSIVHDLLGDLNITYIVLGSGFGLGILIYTLRFLIANRNPTALRRPPHKYETNTARTQSAPEFSELEAVVLDKVFPSIAREGIWACPRYFRRQGRNEQ</sequence>
<keyword evidence="1" id="KW-0812">Transmembrane</keyword>
<dbReference type="Proteomes" id="UP000245764">
    <property type="component" value="Chromosome 12"/>
</dbReference>
<feature type="transmembrane region" description="Helical" evidence="1">
    <location>
        <begin position="16"/>
        <end position="38"/>
    </location>
</feature>
<keyword evidence="1" id="KW-1133">Transmembrane helix</keyword>
<gene>
    <name evidence="2" type="ORF">ZT1E4_G11027</name>
</gene>
<evidence type="ECO:0000313" key="2">
    <source>
        <dbReference type="EMBL" id="SMR61062.1"/>
    </source>
</evidence>